<dbReference type="Proteomes" id="UP000294933">
    <property type="component" value="Unassembled WGS sequence"/>
</dbReference>
<reference evidence="1 2" key="1">
    <citation type="submission" date="2018-06" db="EMBL/GenBank/DDBJ databases">
        <title>A transcriptomic atlas of mushroom development highlights an independent origin of complex multicellularity.</title>
        <authorList>
            <consortium name="DOE Joint Genome Institute"/>
            <person name="Krizsan K."/>
            <person name="Almasi E."/>
            <person name="Merenyi Z."/>
            <person name="Sahu N."/>
            <person name="Viragh M."/>
            <person name="Koszo T."/>
            <person name="Mondo S."/>
            <person name="Kiss B."/>
            <person name="Balint B."/>
            <person name="Kues U."/>
            <person name="Barry K."/>
            <person name="Hegedus J.C."/>
            <person name="Henrissat B."/>
            <person name="Johnson J."/>
            <person name="Lipzen A."/>
            <person name="Ohm R."/>
            <person name="Nagy I."/>
            <person name="Pangilinan J."/>
            <person name="Yan J."/>
            <person name="Xiong Y."/>
            <person name="Grigoriev I.V."/>
            <person name="Hibbett D.S."/>
            <person name="Nagy L.G."/>
        </authorList>
    </citation>
    <scope>NUCLEOTIDE SEQUENCE [LARGE SCALE GENOMIC DNA]</scope>
    <source>
        <strain evidence="1 2">SZMC22713</strain>
    </source>
</reference>
<organism evidence="1 2">
    <name type="scientific">Rickenella mellea</name>
    <dbReference type="NCBI Taxonomy" id="50990"/>
    <lineage>
        <taxon>Eukaryota</taxon>
        <taxon>Fungi</taxon>
        <taxon>Dikarya</taxon>
        <taxon>Basidiomycota</taxon>
        <taxon>Agaricomycotina</taxon>
        <taxon>Agaricomycetes</taxon>
        <taxon>Hymenochaetales</taxon>
        <taxon>Rickenellaceae</taxon>
        <taxon>Rickenella</taxon>
    </lineage>
</organism>
<sequence length="150" mass="16881">MVDQMKYVGESFEVSCSTASTSKMIVPSQRNGLLCNASKKVWRSWNNLRTTTSLTMISRMGLPGHGAAARRPIMARRVNEICAESRSLCSLSIDMALSSIMFSKGVSLRTHEFHRYRCGNNATNCTIRRQRRDRRAERMLVAVAAVHKGR</sequence>
<keyword evidence="2" id="KW-1185">Reference proteome</keyword>
<name>A0A4Y7QEM1_9AGAM</name>
<protein>
    <submittedName>
        <fullName evidence="1">Uncharacterized protein</fullName>
    </submittedName>
</protein>
<evidence type="ECO:0000313" key="2">
    <source>
        <dbReference type="Proteomes" id="UP000294933"/>
    </source>
</evidence>
<proteinExistence type="predicted"/>
<dbReference type="EMBL" id="ML170164">
    <property type="protein sequence ID" value="TDL25319.1"/>
    <property type="molecule type" value="Genomic_DNA"/>
</dbReference>
<dbReference type="AlphaFoldDB" id="A0A4Y7QEM1"/>
<accession>A0A4Y7QEM1</accession>
<gene>
    <name evidence="1" type="ORF">BD410DRAFT_635643</name>
</gene>
<dbReference type="VEuPathDB" id="FungiDB:BD410DRAFT_635643"/>
<evidence type="ECO:0000313" key="1">
    <source>
        <dbReference type="EMBL" id="TDL25319.1"/>
    </source>
</evidence>